<dbReference type="PANTHER" id="PTHR36985:SF1">
    <property type="entry name" value="TRANSLOCATION AND ASSEMBLY MODULE SUBUNIT TAMB"/>
    <property type="match status" value="1"/>
</dbReference>
<comment type="subcellular location">
    <subcellularLocation>
        <location evidence="1">Membrane</location>
        <topology evidence="1">Single-pass membrane protein</topology>
    </subcellularLocation>
</comment>
<accession>A0A9D9IRN9</accession>
<keyword evidence="4" id="KW-0472">Membrane</keyword>
<sequence length="1494" mass="164674">MALASLIIAGILAIQTPQVQTYLTRKILDSVTLGPDAGISFGKIHFKPFNTLIIKDISVVDKAPCDTSARDTLFKAEYIIARFSLRGLRENEGIHIRNAYIRGAEMNMVIEEDRTNLERMFGISKDRVKKDSQGNVFDLRRAIINGMTFRLRNFRKDFSGQHDVGIDWSDLELYDINIEARHLKLADKAMSGTLDQLSFREKSGYVCNFISGSASVGHGISMIRDLAISDPWSDIFIPEFSMSYEDAHDFKDFVNRIVLDASVSGSRLDMKTLGFFVPGVKVTPFAMDIHDARVRGTVSDLEIASLGTSLDKEGVHLALGGRIKGLPEVEKMDSQIRIDSLSFTTASIEGILAALSNGKANGIDKYAPGNVFNFKGTVKGGLDSLHLGGVFRSRIGAIIPGLDITGLAGKGKDIEIKGSLGTWNLDIGRIVGSDLIHECTMNSSLRASIGKEGPKLEIDSLSVSRLNFKQYDYTGIAAAGTLAQEAFDGKIVCSDPNLSFLFQGMFSFSSKTQNALYRFYTNIGYADLYALNLDKRGMSRVSLQTSADFYRIKGTDMLGNINVSGITLENSHGRYDIGDLSISSHSSDTLYRVRLKSDFAEGSFKGSGSMSDFIRDVKGLTLHRQLPSMFRDSAFVWNNRSYDFTFRLFDTMDLLAFLAPGVYIAENTILNMHVAGSGRLDGDLTSQRIAYKEQFLKDVTLDFSNDENGFAGELRSETVSAASLLLKNNSLKIFAGKDHIGAGYTYDNQGKLDNRGEFFILGDLIRDSADSLRYKISLLPSSIYLNAREWNIMPSGLTVSVKDIDVENIEFKSGEQSLRIHGGISDSGKDTLFLDVERFDISIINPLLGKNSAFAGTASGNAALLSGNGDKSIMLDFLCDSTSISGAQMGTVRLGCDWNEDSKLLNASLRNSYNGKSNFDIGGTYSPGKKEIDMTARLDRLDISCISPYLSSIFSETSGSVSGLFAVRGKTSSLEIESTGARLDDATMRIAFTNVPYTLNGGFRIDSRGVYFDSISLTDRHGNPGEVTGEITYENFRDIRFNTRIDADRIECIDLNEKMSKSFYGHLFATAGISITGPMNAMRMSVEATTTGSGELHVPVSGSSSFKTSDLLTFKKIENEETVDPYEMMISRLQKREKSRGNFEINLMVAATPGVRAFVEIDKASGNVLSGYGSGTIDLDINPGKDIFNINGDYTLSGGNYRFVAIGLAKDFAINEGSSVKFNGDIMESTLNIDATYTTKTSLSALIADTSSVSSRRTVECGIHISDRISNPRLDFSINVPDIDPTVKARVESALSTEDKVQKQFLSLLVSNSFLPDEQSGIFNNTSFLASSVSEIMSNQLNTIFQKLDIPLDLGLNYQTNDRGNDIFDVAISTQLFNNRVVINGNIGNRQYTSGSTNDDVVGDLDIEIKIDRPGAFRLNLFSHSADQYTNYLDNSQRNGIGLTYQQEFNSFKEFFRKIFSRRKRKEAMQRMEEKALMNEEKVTIRIQDNNDRE</sequence>
<dbReference type="InterPro" id="IPR007452">
    <property type="entry name" value="TamB_C"/>
</dbReference>
<name>A0A9D9IRN9_9BACT</name>
<reference evidence="6" key="2">
    <citation type="journal article" date="2021" name="PeerJ">
        <title>Extensive microbial diversity within the chicken gut microbiome revealed by metagenomics and culture.</title>
        <authorList>
            <person name="Gilroy R."/>
            <person name="Ravi A."/>
            <person name="Getino M."/>
            <person name="Pursley I."/>
            <person name="Horton D.L."/>
            <person name="Alikhan N.F."/>
            <person name="Baker D."/>
            <person name="Gharbi K."/>
            <person name="Hall N."/>
            <person name="Watson M."/>
            <person name="Adriaenssens E.M."/>
            <person name="Foster-Nyarko E."/>
            <person name="Jarju S."/>
            <person name="Secka A."/>
            <person name="Antonio M."/>
            <person name="Oren A."/>
            <person name="Chaudhuri R.R."/>
            <person name="La Ragione R."/>
            <person name="Hildebrand F."/>
            <person name="Pallen M.J."/>
        </authorList>
    </citation>
    <scope>NUCLEOTIDE SEQUENCE</scope>
    <source>
        <strain evidence="6">2478</strain>
    </source>
</reference>
<comment type="caution">
    <text evidence="6">The sequence shown here is derived from an EMBL/GenBank/DDBJ whole genome shotgun (WGS) entry which is preliminary data.</text>
</comment>
<dbReference type="Pfam" id="PF04357">
    <property type="entry name" value="TamB"/>
    <property type="match status" value="1"/>
</dbReference>
<evidence type="ECO:0000256" key="1">
    <source>
        <dbReference type="ARBA" id="ARBA00004167"/>
    </source>
</evidence>
<feature type="domain" description="Translocation and assembly module TamB C-terminal" evidence="5">
    <location>
        <begin position="1017"/>
        <end position="1449"/>
    </location>
</feature>
<organism evidence="6 7">
    <name type="scientific">Candidatus Cryptobacteroides excrementipullorum</name>
    <dbReference type="NCBI Taxonomy" id="2840761"/>
    <lineage>
        <taxon>Bacteria</taxon>
        <taxon>Pseudomonadati</taxon>
        <taxon>Bacteroidota</taxon>
        <taxon>Bacteroidia</taxon>
        <taxon>Bacteroidales</taxon>
        <taxon>Candidatus Cryptobacteroides</taxon>
    </lineage>
</organism>
<dbReference type="PANTHER" id="PTHR36985">
    <property type="entry name" value="TRANSLOCATION AND ASSEMBLY MODULE SUBUNIT TAMB"/>
    <property type="match status" value="1"/>
</dbReference>
<gene>
    <name evidence="6" type="ORF">IAB80_01170</name>
</gene>
<reference evidence="6" key="1">
    <citation type="submission" date="2020-10" db="EMBL/GenBank/DDBJ databases">
        <authorList>
            <person name="Gilroy R."/>
        </authorList>
    </citation>
    <scope>NUCLEOTIDE SEQUENCE</scope>
    <source>
        <strain evidence="6">2478</strain>
    </source>
</reference>
<evidence type="ECO:0000256" key="4">
    <source>
        <dbReference type="ARBA" id="ARBA00023136"/>
    </source>
</evidence>
<keyword evidence="3" id="KW-1133">Transmembrane helix</keyword>
<dbReference type="GO" id="GO:0005886">
    <property type="term" value="C:plasma membrane"/>
    <property type="evidence" value="ECO:0007669"/>
    <property type="project" value="InterPro"/>
</dbReference>
<dbReference type="EMBL" id="JADILZ010000014">
    <property type="protein sequence ID" value="MBO8477502.1"/>
    <property type="molecule type" value="Genomic_DNA"/>
</dbReference>
<evidence type="ECO:0000256" key="2">
    <source>
        <dbReference type="ARBA" id="ARBA00022692"/>
    </source>
</evidence>
<evidence type="ECO:0000313" key="7">
    <source>
        <dbReference type="Proteomes" id="UP000823771"/>
    </source>
</evidence>
<protein>
    <submittedName>
        <fullName evidence="6">Translocation/assembly module TamB domain-containing protein</fullName>
    </submittedName>
</protein>
<keyword evidence="2" id="KW-0812">Transmembrane</keyword>
<evidence type="ECO:0000259" key="5">
    <source>
        <dbReference type="Pfam" id="PF04357"/>
    </source>
</evidence>
<dbReference type="Proteomes" id="UP000823771">
    <property type="component" value="Unassembled WGS sequence"/>
</dbReference>
<dbReference type="GO" id="GO:0009306">
    <property type="term" value="P:protein secretion"/>
    <property type="evidence" value="ECO:0007669"/>
    <property type="project" value="InterPro"/>
</dbReference>
<proteinExistence type="predicted"/>
<evidence type="ECO:0000256" key="3">
    <source>
        <dbReference type="ARBA" id="ARBA00022989"/>
    </source>
</evidence>
<evidence type="ECO:0000313" key="6">
    <source>
        <dbReference type="EMBL" id="MBO8477502.1"/>
    </source>
</evidence>